<evidence type="ECO:0000313" key="1">
    <source>
        <dbReference type="EMBL" id="MBT0651729.1"/>
    </source>
</evidence>
<dbReference type="Proteomes" id="UP000756860">
    <property type="component" value="Unassembled WGS sequence"/>
</dbReference>
<dbReference type="RefSeq" id="WP_214173727.1">
    <property type="nucleotide sequence ID" value="NZ_JAHCVK010000001.1"/>
</dbReference>
<gene>
    <name evidence="1" type="ORF">KI810_01550</name>
</gene>
<keyword evidence="2" id="KW-1185">Reference proteome</keyword>
<accession>A0ABS5S8N5</accession>
<comment type="caution">
    <text evidence="1">The sequence shown here is derived from an EMBL/GenBank/DDBJ whole genome shotgun (WGS) entry which is preliminary data.</text>
</comment>
<protein>
    <submittedName>
        <fullName evidence="1">Uncharacterized protein</fullName>
    </submittedName>
</protein>
<sequence length="96" mass="11143">MGIMLKPSDLYYKYPKDTAHRNLPKFKGKPDPEPFNRDDLYEVLPMLAAVMDELGSNDGRVLNMLEDILNQELPRFIVTREQVFDCLVETARERLG</sequence>
<organism evidence="1 2">
    <name type="scientific">Geomobilimonas luticola</name>
    <dbReference type="NCBI Taxonomy" id="1114878"/>
    <lineage>
        <taxon>Bacteria</taxon>
        <taxon>Pseudomonadati</taxon>
        <taxon>Thermodesulfobacteriota</taxon>
        <taxon>Desulfuromonadia</taxon>
        <taxon>Geobacterales</taxon>
        <taxon>Geobacteraceae</taxon>
        <taxon>Geomobilimonas</taxon>
    </lineage>
</organism>
<dbReference type="EMBL" id="JAHCVK010000001">
    <property type="protein sequence ID" value="MBT0651729.1"/>
    <property type="molecule type" value="Genomic_DNA"/>
</dbReference>
<name>A0ABS5S8N5_9BACT</name>
<evidence type="ECO:0000313" key="2">
    <source>
        <dbReference type="Proteomes" id="UP000756860"/>
    </source>
</evidence>
<proteinExistence type="predicted"/>
<reference evidence="1 2" key="1">
    <citation type="submission" date="2021-05" db="EMBL/GenBank/DDBJ databases">
        <title>The draft genome of Geobacter luticola JCM 17780.</title>
        <authorList>
            <person name="Xu Z."/>
            <person name="Masuda Y."/>
            <person name="Itoh H."/>
            <person name="Senoo K."/>
        </authorList>
    </citation>
    <scope>NUCLEOTIDE SEQUENCE [LARGE SCALE GENOMIC DNA]</scope>
    <source>
        <strain evidence="1 2">JCM 17780</strain>
    </source>
</reference>